<dbReference type="STRING" id="45068.Llon_0491"/>
<dbReference type="AntiFam" id="ANF00010">
    <property type="entry name" value="tRNA translation"/>
</dbReference>
<dbReference type="AlphaFoldDB" id="A0A0W0VS40"/>
<evidence type="ECO:0000313" key="2">
    <source>
        <dbReference type="Proteomes" id="UP000054997"/>
    </source>
</evidence>
<dbReference type="EMBL" id="LNYK01000007">
    <property type="protein sequence ID" value="KTD22617.1"/>
    <property type="molecule type" value="Genomic_DNA"/>
</dbReference>
<reference evidence="1 2" key="1">
    <citation type="submission" date="2015-11" db="EMBL/GenBank/DDBJ databases">
        <title>Genomic analysis of 38 Legionella species identifies large and diverse effector repertoires.</title>
        <authorList>
            <person name="Burstein D."/>
            <person name="Amaro F."/>
            <person name="Zusman T."/>
            <person name="Lifshitz Z."/>
            <person name="Cohen O."/>
            <person name="Gilbert J.A."/>
            <person name="Pupko T."/>
            <person name="Shuman H.A."/>
            <person name="Segal G."/>
        </authorList>
    </citation>
    <scope>NUCLEOTIDE SEQUENCE [LARGE SCALE GENOMIC DNA]</scope>
    <source>
        <strain evidence="1 2">ATCC 49505</strain>
    </source>
</reference>
<comment type="caution">
    <text evidence="1">The sequence shown here is derived from an EMBL/GenBank/DDBJ whole genome shotgun (WGS) entry which is preliminary data.</text>
</comment>
<organism evidence="1 2">
    <name type="scientific">Legionella londiniensis</name>
    <dbReference type="NCBI Taxonomy" id="45068"/>
    <lineage>
        <taxon>Bacteria</taxon>
        <taxon>Pseudomonadati</taxon>
        <taxon>Pseudomonadota</taxon>
        <taxon>Gammaproteobacteria</taxon>
        <taxon>Legionellales</taxon>
        <taxon>Legionellaceae</taxon>
        <taxon>Legionella</taxon>
    </lineage>
</organism>
<proteinExistence type="predicted"/>
<name>A0A0W0VS40_9GAMM</name>
<protein>
    <submittedName>
        <fullName evidence="1">Uncharacterized protein</fullName>
    </submittedName>
</protein>
<dbReference type="Proteomes" id="UP000054997">
    <property type="component" value="Unassembled WGS sequence"/>
</dbReference>
<evidence type="ECO:0000313" key="1">
    <source>
        <dbReference type="EMBL" id="KTD22617.1"/>
    </source>
</evidence>
<sequence length="93" mass="9997">MVGVAQLVEPRVVIPVVVGSSPIAHPSTLKRMCGFISQSIPSLYKTILLFDNSTLFAKVAELVDALDLGSSGEARESSSLSFRTISSINNFKR</sequence>
<keyword evidence="2" id="KW-1185">Reference proteome</keyword>
<gene>
    <name evidence="1" type="ORF">Llon_0491</name>
</gene>
<accession>A0A0W0VS40</accession>